<keyword evidence="3" id="KW-1185">Reference proteome</keyword>
<feature type="compositionally biased region" description="Acidic residues" evidence="1">
    <location>
        <begin position="79"/>
        <end position="88"/>
    </location>
</feature>
<gene>
    <name evidence="2" type="ORF">DY000_02062474</name>
</gene>
<accession>A0ABQ7B243</accession>
<dbReference type="EMBL" id="QGKV02001556">
    <property type="protein sequence ID" value="KAF3520546.1"/>
    <property type="molecule type" value="Genomic_DNA"/>
</dbReference>
<evidence type="ECO:0000313" key="3">
    <source>
        <dbReference type="Proteomes" id="UP000266723"/>
    </source>
</evidence>
<evidence type="ECO:0000256" key="1">
    <source>
        <dbReference type="SAM" id="MobiDB-lite"/>
    </source>
</evidence>
<feature type="compositionally biased region" description="Low complexity" evidence="1">
    <location>
        <begin position="34"/>
        <end position="43"/>
    </location>
</feature>
<dbReference type="Proteomes" id="UP000266723">
    <property type="component" value="Unassembled WGS sequence"/>
</dbReference>
<organism evidence="2 3">
    <name type="scientific">Brassica cretica</name>
    <name type="common">Mustard</name>
    <dbReference type="NCBI Taxonomy" id="69181"/>
    <lineage>
        <taxon>Eukaryota</taxon>
        <taxon>Viridiplantae</taxon>
        <taxon>Streptophyta</taxon>
        <taxon>Embryophyta</taxon>
        <taxon>Tracheophyta</taxon>
        <taxon>Spermatophyta</taxon>
        <taxon>Magnoliopsida</taxon>
        <taxon>eudicotyledons</taxon>
        <taxon>Gunneridae</taxon>
        <taxon>Pentapetalae</taxon>
        <taxon>rosids</taxon>
        <taxon>malvids</taxon>
        <taxon>Brassicales</taxon>
        <taxon>Brassicaceae</taxon>
        <taxon>Brassiceae</taxon>
        <taxon>Brassica</taxon>
    </lineage>
</organism>
<sequence>MYSALISDSNGGETWNKAVINDGPIRMRKETVREVPPAQATEQAAEEVTHPDPEGGNGNGLAEAQTQPGENSVAHDQDEMPSELDVETQVEASSEGNEAEPEQLQPL</sequence>
<evidence type="ECO:0000313" key="2">
    <source>
        <dbReference type="EMBL" id="KAF3520546.1"/>
    </source>
</evidence>
<proteinExistence type="predicted"/>
<name>A0ABQ7B243_BRACR</name>
<reference evidence="2 3" key="1">
    <citation type="journal article" date="2020" name="BMC Genomics">
        <title>Intraspecific diversification of the crop wild relative Brassica cretica Lam. using demographic model selection.</title>
        <authorList>
            <person name="Kioukis A."/>
            <person name="Michalopoulou V.A."/>
            <person name="Briers L."/>
            <person name="Pirintsos S."/>
            <person name="Studholme D.J."/>
            <person name="Pavlidis P."/>
            <person name="Sarris P.F."/>
        </authorList>
    </citation>
    <scope>NUCLEOTIDE SEQUENCE [LARGE SCALE GENOMIC DNA]</scope>
    <source>
        <strain evidence="3">cv. PFS-1207/04</strain>
    </source>
</reference>
<feature type="compositionally biased region" description="Polar residues" evidence="1">
    <location>
        <begin position="1"/>
        <end position="13"/>
    </location>
</feature>
<feature type="region of interest" description="Disordered" evidence="1">
    <location>
        <begin position="1"/>
        <end position="107"/>
    </location>
</feature>
<comment type="caution">
    <text evidence="2">The sequence shown here is derived from an EMBL/GenBank/DDBJ whole genome shotgun (WGS) entry which is preliminary data.</text>
</comment>
<protein>
    <submittedName>
        <fullName evidence="2">Uncharacterized protein</fullName>
    </submittedName>
</protein>